<dbReference type="KEGG" id="ccos:Pan44_28330"/>
<name>A0A517SF76_9PLAN</name>
<evidence type="ECO:0000313" key="1">
    <source>
        <dbReference type="EMBL" id="QDT54795.1"/>
    </source>
</evidence>
<dbReference type="Proteomes" id="UP000315700">
    <property type="component" value="Chromosome"/>
</dbReference>
<dbReference type="AlphaFoldDB" id="A0A517SF76"/>
<dbReference type="EMBL" id="CP036271">
    <property type="protein sequence ID" value="QDT54795.1"/>
    <property type="molecule type" value="Genomic_DNA"/>
</dbReference>
<reference evidence="1 2" key="1">
    <citation type="submission" date="2019-02" db="EMBL/GenBank/DDBJ databases">
        <title>Deep-cultivation of Planctomycetes and their phenomic and genomic characterization uncovers novel biology.</title>
        <authorList>
            <person name="Wiegand S."/>
            <person name="Jogler M."/>
            <person name="Boedeker C."/>
            <person name="Pinto D."/>
            <person name="Vollmers J."/>
            <person name="Rivas-Marin E."/>
            <person name="Kohn T."/>
            <person name="Peeters S.H."/>
            <person name="Heuer A."/>
            <person name="Rast P."/>
            <person name="Oberbeckmann S."/>
            <person name="Bunk B."/>
            <person name="Jeske O."/>
            <person name="Meyerdierks A."/>
            <person name="Storesund J.E."/>
            <person name="Kallscheuer N."/>
            <person name="Luecker S."/>
            <person name="Lage O.M."/>
            <person name="Pohl T."/>
            <person name="Merkel B.J."/>
            <person name="Hornburger P."/>
            <person name="Mueller R.-W."/>
            <person name="Bruemmer F."/>
            <person name="Labrenz M."/>
            <person name="Spormann A.M."/>
            <person name="Op den Camp H."/>
            <person name="Overmann J."/>
            <person name="Amann R."/>
            <person name="Jetten M.S.M."/>
            <person name="Mascher T."/>
            <person name="Medema M.H."/>
            <person name="Devos D.P."/>
            <person name="Kaster A.-K."/>
            <person name="Ovreas L."/>
            <person name="Rohde M."/>
            <person name="Galperin M.Y."/>
            <person name="Jogler C."/>
        </authorList>
    </citation>
    <scope>NUCLEOTIDE SEQUENCE [LARGE SCALE GENOMIC DNA]</scope>
    <source>
        <strain evidence="1 2">Pan44</strain>
    </source>
</reference>
<protein>
    <submittedName>
        <fullName evidence="1">Uncharacterized protein</fullName>
    </submittedName>
</protein>
<proteinExistence type="predicted"/>
<organism evidence="1 2">
    <name type="scientific">Caulifigura coniformis</name>
    <dbReference type="NCBI Taxonomy" id="2527983"/>
    <lineage>
        <taxon>Bacteria</taxon>
        <taxon>Pseudomonadati</taxon>
        <taxon>Planctomycetota</taxon>
        <taxon>Planctomycetia</taxon>
        <taxon>Planctomycetales</taxon>
        <taxon>Planctomycetaceae</taxon>
        <taxon>Caulifigura</taxon>
    </lineage>
</organism>
<keyword evidence="2" id="KW-1185">Reference proteome</keyword>
<gene>
    <name evidence="1" type="ORF">Pan44_28330</name>
</gene>
<sequence>MALEYGQLTARVNSQMPFDVVILGREVRFDRSDGNDVSLSYSKSLNERAFNRSYRRWIERKSVLDCGYGPAMKALRQRFEDNDTLTAFMGALCSHPHCVRLLVVESGKPFSSYTVRGAVLDELCLTWLSLKCGERARGKLKLSIPCAGFCSNFPKYETRVDVMDEHSLSNTMCWKNVSNLTGLCPAHQKPEAQTLFNYYPFFASEGLPDLAE</sequence>
<dbReference type="RefSeq" id="WP_145030622.1">
    <property type="nucleotide sequence ID" value="NZ_CP036271.1"/>
</dbReference>
<dbReference type="InParanoid" id="A0A517SF76"/>
<evidence type="ECO:0000313" key="2">
    <source>
        <dbReference type="Proteomes" id="UP000315700"/>
    </source>
</evidence>
<accession>A0A517SF76</accession>